<proteinExistence type="predicted"/>
<gene>
    <name evidence="5" type="ORF">FJU08_12795</name>
</gene>
<evidence type="ECO:0000256" key="1">
    <source>
        <dbReference type="ARBA" id="ARBA00022814"/>
    </source>
</evidence>
<keyword evidence="6" id="KW-1185">Reference proteome</keyword>
<dbReference type="InterPro" id="IPR014722">
    <property type="entry name" value="Rib_uL2_dom2"/>
</dbReference>
<evidence type="ECO:0000313" key="6">
    <source>
        <dbReference type="Proteomes" id="UP000318801"/>
    </source>
</evidence>
<feature type="domain" description="NusG-like N-terminal" evidence="4">
    <location>
        <begin position="44"/>
        <end position="138"/>
    </location>
</feature>
<dbReference type="RefSeq" id="WP_141149412.1">
    <property type="nucleotide sequence ID" value="NZ_VHLG01000008.1"/>
</dbReference>
<dbReference type="GO" id="GO:0031564">
    <property type="term" value="P:transcription antitermination"/>
    <property type="evidence" value="ECO:0007669"/>
    <property type="project" value="UniProtKB-KW"/>
</dbReference>
<dbReference type="Gene3D" id="2.30.30.30">
    <property type="match status" value="1"/>
</dbReference>
<dbReference type="EMBL" id="VHLG01000008">
    <property type="protein sequence ID" value="TPW29689.1"/>
    <property type="molecule type" value="Genomic_DNA"/>
</dbReference>
<reference evidence="5 6" key="1">
    <citation type="submission" date="2019-06" db="EMBL/GenBank/DDBJ databases">
        <authorList>
            <person name="Li M."/>
        </authorList>
    </citation>
    <scope>NUCLEOTIDE SEQUENCE [LARGE SCALE GENOMIC DNA]</scope>
    <source>
        <strain evidence="5 6">BGMRC2036</strain>
    </source>
</reference>
<dbReference type="Gene3D" id="3.30.70.940">
    <property type="entry name" value="NusG, N-terminal domain"/>
    <property type="match status" value="1"/>
</dbReference>
<organism evidence="5 6">
    <name type="scientific">Martelella alba</name>
    <dbReference type="NCBI Taxonomy" id="2590451"/>
    <lineage>
        <taxon>Bacteria</taxon>
        <taxon>Pseudomonadati</taxon>
        <taxon>Pseudomonadota</taxon>
        <taxon>Alphaproteobacteria</taxon>
        <taxon>Hyphomicrobiales</taxon>
        <taxon>Aurantimonadaceae</taxon>
        <taxon>Martelella</taxon>
    </lineage>
</organism>
<dbReference type="OrthoDB" id="8372817at2"/>
<dbReference type="InterPro" id="IPR043425">
    <property type="entry name" value="NusG-like"/>
</dbReference>
<dbReference type="CDD" id="cd06091">
    <property type="entry name" value="KOW_NusG"/>
    <property type="match status" value="1"/>
</dbReference>
<protein>
    <recommendedName>
        <fullName evidence="4">NusG-like N-terminal domain-containing protein</fullName>
    </recommendedName>
</protein>
<sequence length="211" mass="23505">MMVRQDIDGQIIRDARLKLEERLKAISIRQRPALREPVADDAPWFVAEVQQGHECTVEKDLIAAGVQTALPMRKGPARKRRGRIIPASDMPLMGGYLLVRFAVSNEALNAFYGFDHVSGLLGGWDKPFTITHWKVTEILRRSQTGDYDWQRQAASRFQPGESVRIGDGVFAGLSGEIVNARSDGRGDAVVEVELMGRKTPMLIPLAILEKL</sequence>
<name>A0A506UAS2_9HYPH</name>
<evidence type="ECO:0000256" key="2">
    <source>
        <dbReference type="ARBA" id="ARBA00023015"/>
    </source>
</evidence>
<dbReference type="PANTHER" id="PTHR30265">
    <property type="entry name" value="RHO-INTERACTING TRANSCRIPTION TERMINATION FACTOR NUSG"/>
    <property type="match status" value="1"/>
</dbReference>
<dbReference type="SUPFAM" id="SSF82679">
    <property type="entry name" value="N-utilization substance G protein NusG, N-terminal domain"/>
    <property type="match status" value="1"/>
</dbReference>
<comment type="caution">
    <text evidence="5">The sequence shown here is derived from an EMBL/GenBank/DDBJ whole genome shotgun (WGS) entry which is preliminary data.</text>
</comment>
<accession>A0A506UAS2</accession>
<dbReference type="AlphaFoldDB" id="A0A506UAS2"/>
<keyword evidence="2" id="KW-0805">Transcription regulation</keyword>
<dbReference type="SUPFAM" id="SSF50104">
    <property type="entry name" value="Translation proteins SH3-like domain"/>
    <property type="match status" value="1"/>
</dbReference>
<dbReference type="InterPro" id="IPR036735">
    <property type="entry name" value="NGN_dom_sf"/>
</dbReference>
<dbReference type="InterPro" id="IPR008991">
    <property type="entry name" value="Translation_prot_SH3-like_sf"/>
</dbReference>
<keyword evidence="3" id="KW-0804">Transcription</keyword>
<dbReference type="CDD" id="cd08000">
    <property type="entry name" value="NGN"/>
    <property type="match status" value="1"/>
</dbReference>
<dbReference type="PANTHER" id="PTHR30265:SF4">
    <property type="entry name" value="KOW MOTIF FAMILY PROTEIN, EXPRESSED"/>
    <property type="match status" value="1"/>
</dbReference>
<evidence type="ECO:0000313" key="5">
    <source>
        <dbReference type="EMBL" id="TPW29689.1"/>
    </source>
</evidence>
<dbReference type="GO" id="GO:0006354">
    <property type="term" value="P:DNA-templated transcription elongation"/>
    <property type="evidence" value="ECO:0007669"/>
    <property type="project" value="InterPro"/>
</dbReference>
<keyword evidence="1" id="KW-0889">Transcription antitermination</keyword>
<dbReference type="Proteomes" id="UP000318801">
    <property type="component" value="Unassembled WGS sequence"/>
</dbReference>
<dbReference type="Pfam" id="PF02357">
    <property type="entry name" value="NusG"/>
    <property type="match status" value="1"/>
</dbReference>
<evidence type="ECO:0000256" key="3">
    <source>
        <dbReference type="ARBA" id="ARBA00023163"/>
    </source>
</evidence>
<evidence type="ECO:0000259" key="4">
    <source>
        <dbReference type="Pfam" id="PF02357"/>
    </source>
</evidence>
<dbReference type="InterPro" id="IPR006645">
    <property type="entry name" value="NGN-like_dom"/>
</dbReference>